<dbReference type="Proteomes" id="UP000283530">
    <property type="component" value="Unassembled WGS sequence"/>
</dbReference>
<reference evidence="2 3" key="1">
    <citation type="journal article" date="2019" name="Nat. Plants">
        <title>Stout camphor tree genome fills gaps in understanding of flowering plant genome evolution.</title>
        <authorList>
            <person name="Chaw S.M."/>
            <person name="Liu Y.C."/>
            <person name="Wu Y.W."/>
            <person name="Wang H.Y."/>
            <person name="Lin C.I."/>
            <person name="Wu C.S."/>
            <person name="Ke H.M."/>
            <person name="Chang L.Y."/>
            <person name="Hsu C.Y."/>
            <person name="Yang H.T."/>
            <person name="Sudianto E."/>
            <person name="Hsu M.H."/>
            <person name="Wu K.P."/>
            <person name="Wang L.N."/>
            <person name="Leebens-Mack J.H."/>
            <person name="Tsai I.J."/>
        </authorList>
    </citation>
    <scope>NUCLEOTIDE SEQUENCE [LARGE SCALE GENOMIC DNA]</scope>
    <source>
        <strain evidence="3">cv. Chaw 1501</strain>
        <tissue evidence="2">Young leaves</tissue>
    </source>
</reference>
<dbReference type="AlphaFoldDB" id="A0A443N239"/>
<feature type="compositionally biased region" description="Basic and acidic residues" evidence="1">
    <location>
        <begin position="388"/>
        <end position="405"/>
    </location>
</feature>
<comment type="caution">
    <text evidence="2">The sequence shown here is derived from an EMBL/GenBank/DDBJ whole genome shotgun (WGS) entry which is preliminary data.</text>
</comment>
<evidence type="ECO:0000313" key="2">
    <source>
        <dbReference type="EMBL" id="RWR72570.1"/>
    </source>
</evidence>
<dbReference type="OrthoDB" id="1742375at2759"/>
<keyword evidence="3" id="KW-1185">Reference proteome</keyword>
<feature type="compositionally biased region" description="Low complexity" evidence="1">
    <location>
        <begin position="297"/>
        <end position="308"/>
    </location>
</feature>
<feature type="region of interest" description="Disordered" evidence="1">
    <location>
        <begin position="287"/>
        <end position="311"/>
    </location>
</feature>
<protein>
    <submittedName>
        <fullName evidence="2">Uncharacterized protein</fullName>
    </submittedName>
</protein>
<dbReference type="InterPro" id="IPR004252">
    <property type="entry name" value="Probable_transposase_24"/>
</dbReference>
<proteinExistence type="predicted"/>
<dbReference type="PANTHER" id="PTHR33144">
    <property type="entry name" value="OS10G0409366 PROTEIN-RELATED"/>
    <property type="match status" value="1"/>
</dbReference>
<dbReference type="PANTHER" id="PTHR33144:SF25">
    <property type="entry name" value="DUF4216 DOMAIN-CONTAINING PROTEIN"/>
    <property type="match status" value="1"/>
</dbReference>
<dbReference type="Pfam" id="PF03004">
    <property type="entry name" value="Transposase_24"/>
    <property type="match status" value="1"/>
</dbReference>
<evidence type="ECO:0000256" key="1">
    <source>
        <dbReference type="SAM" id="MobiDB-lite"/>
    </source>
</evidence>
<evidence type="ECO:0000313" key="3">
    <source>
        <dbReference type="Proteomes" id="UP000283530"/>
    </source>
</evidence>
<accession>A0A443N239</accession>
<gene>
    <name evidence="2" type="ORF">CKAN_00080300</name>
</gene>
<organism evidence="2 3">
    <name type="scientific">Cinnamomum micranthum f. kanehirae</name>
    <dbReference type="NCBI Taxonomy" id="337451"/>
    <lineage>
        <taxon>Eukaryota</taxon>
        <taxon>Viridiplantae</taxon>
        <taxon>Streptophyta</taxon>
        <taxon>Embryophyta</taxon>
        <taxon>Tracheophyta</taxon>
        <taxon>Spermatophyta</taxon>
        <taxon>Magnoliopsida</taxon>
        <taxon>Magnoliidae</taxon>
        <taxon>Laurales</taxon>
        <taxon>Lauraceae</taxon>
        <taxon>Cinnamomum</taxon>
    </lineage>
</organism>
<feature type="region of interest" description="Disordered" evidence="1">
    <location>
        <begin position="1"/>
        <end position="106"/>
    </location>
</feature>
<feature type="region of interest" description="Disordered" evidence="1">
    <location>
        <begin position="353"/>
        <end position="405"/>
    </location>
</feature>
<sequence length="501" mass="55495">MSGRKRRDQPLTMDELLRQAEASTPSGGPRPTSDAAQSSSMAPQSRPSTSQASPSTPVDASASAFSSPPSRPASTSAQTGATSTGASSSRGRGPARGIRTWNSGHPIDVEFDDTYHPDNLRACPELFRPVCMSKCRKMWKDHKNKVKMLHWKPHQDAPDILDRVPRGVLPDQWTQLVRYWTSEEVQRVAATNAQNRAMQGPAHRLGTRHITQVRHELRSEGVLVDRMSVWMRSRDPRHPEVAAIIAQYQSRLEELPEEERSLPSRRDEIFHSVVGRDGHGYTLTYGTGIPRSHIMRSESSGASSSQGSRLHADDDYEQLLQSMRASIREELRAEMRTEMREEMRAEWRAEMAEMEARLSQSRGPLASDPPPTSQAPNAGSGHQARRHSVGEGSHDPAGSTDRDEKIGLRAPKASKRAPLPVKLDGHVPVVILDLQELTECDSDSGIARRAETQKIGLRGSKTSKRAPLPVKLDGHVPVVIPDLQELTERDSDSRIPRKAET</sequence>
<name>A0A443N239_9MAGN</name>
<feature type="compositionally biased region" description="Polar residues" evidence="1">
    <location>
        <begin position="34"/>
        <end position="58"/>
    </location>
</feature>
<dbReference type="EMBL" id="QPKB01000001">
    <property type="protein sequence ID" value="RWR72570.1"/>
    <property type="molecule type" value="Genomic_DNA"/>
</dbReference>
<feature type="compositionally biased region" description="Low complexity" evidence="1">
    <location>
        <begin position="60"/>
        <end position="99"/>
    </location>
</feature>